<sequence>MLMPAAGPFAEDFHLRLRPVHRGDGRQWREMRLLDEPYLRPVEPTVPVRWGEAHSRRAWWNHLFELRAAAKQGSVVPFSIEVNGTFAGQVTLGNIQHGAISECWIGYWVHSALTGAGIATVACGLGTDHAIHRVGLHRVTATFMPGNPASGKVLANNGFRQEGYLKRNLHIDGRWQDHVFVALDREDFSEPCVVRLRDAGRVL</sequence>
<feature type="domain" description="N-acetyltransferase" evidence="4">
    <location>
        <begin position="15"/>
        <end position="186"/>
    </location>
</feature>
<evidence type="ECO:0000313" key="6">
    <source>
        <dbReference type="Proteomes" id="UP001220064"/>
    </source>
</evidence>
<dbReference type="PANTHER" id="PTHR43792">
    <property type="entry name" value="GNAT FAMILY, PUTATIVE (AFU_ORTHOLOGUE AFUA_3G00765)-RELATED-RELATED"/>
    <property type="match status" value="1"/>
</dbReference>
<reference evidence="5 6" key="1">
    <citation type="submission" date="2020-10" db="EMBL/GenBank/DDBJ databases">
        <title>Complete genome sequence of Corynebacterium massiliense DSM 45435, type strain of Corynebacterium massiliense.</title>
        <authorList>
            <person name="Busche T."/>
            <person name="Kalinowski J."/>
            <person name="Ruckert C."/>
        </authorList>
    </citation>
    <scope>NUCLEOTIDE SEQUENCE [LARGE SCALE GENOMIC DNA]</scope>
    <source>
        <strain evidence="5 6">DSM 45435</strain>
    </source>
</reference>
<evidence type="ECO:0000313" key="5">
    <source>
        <dbReference type="EMBL" id="WCZ32121.1"/>
    </source>
</evidence>
<comment type="similarity">
    <text evidence="3">Belongs to the acetyltransferase family. RimJ subfamily.</text>
</comment>
<gene>
    <name evidence="5" type="primary">ydaF</name>
    <name evidence="5" type="ORF">CMASS_03335</name>
</gene>
<dbReference type="PANTHER" id="PTHR43792:SF8">
    <property type="entry name" value="[RIBOSOMAL PROTEIN US5]-ALANINE N-ACETYLTRANSFERASE"/>
    <property type="match status" value="1"/>
</dbReference>
<evidence type="ECO:0000256" key="2">
    <source>
        <dbReference type="ARBA" id="ARBA00023315"/>
    </source>
</evidence>
<proteinExistence type="inferred from homology"/>
<keyword evidence="2 5" id="KW-0012">Acyltransferase</keyword>
<name>A0ABY7U5Z4_9CORY</name>
<protein>
    <submittedName>
        <fullName evidence="5">Ribosomal N-acetyltransferase YdaF</fullName>
        <ecNumber evidence="5">2.3.1.-</ecNumber>
    </submittedName>
</protein>
<dbReference type="Proteomes" id="UP001220064">
    <property type="component" value="Chromosome"/>
</dbReference>
<dbReference type="SUPFAM" id="SSF55729">
    <property type="entry name" value="Acyl-CoA N-acyltransferases (Nat)"/>
    <property type="match status" value="1"/>
</dbReference>
<evidence type="ECO:0000256" key="1">
    <source>
        <dbReference type="ARBA" id="ARBA00022679"/>
    </source>
</evidence>
<evidence type="ECO:0000259" key="4">
    <source>
        <dbReference type="PROSITE" id="PS51186"/>
    </source>
</evidence>
<dbReference type="PROSITE" id="PS51186">
    <property type="entry name" value="GNAT"/>
    <property type="match status" value="1"/>
</dbReference>
<dbReference type="Gene3D" id="3.40.630.30">
    <property type="match status" value="1"/>
</dbReference>
<dbReference type="InterPro" id="IPR016181">
    <property type="entry name" value="Acyl_CoA_acyltransferase"/>
</dbReference>
<dbReference type="Pfam" id="PF13302">
    <property type="entry name" value="Acetyltransf_3"/>
    <property type="match status" value="1"/>
</dbReference>
<dbReference type="GO" id="GO:0016746">
    <property type="term" value="F:acyltransferase activity"/>
    <property type="evidence" value="ECO:0007669"/>
    <property type="project" value="UniProtKB-KW"/>
</dbReference>
<dbReference type="InterPro" id="IPR000182">
    <property type="entry name" value="GNAT_dom"/>
</dbReference>
<keyword evidence="1 5" id="KW-0808">Transferase</keyword>
<dbReference type="EC" id="2.3.1.-" evidence="5"/>
<dbReference type="EMBL" id="CP063189">
    <property type="protein sequence ID" value="WCZ32121.1"/>
    <property type="molecule type" value="Genomic_DNA"/>
</dbReference>
<dbReference type="InterPro" id="IPR051531">
    <property type="entry name" value="N-acetyltransferase"/>
</dbReference>
<evidence type="ECO:0000256" key="3">
    <source>
        <dbReference type="ARBA" id="ARBA00038502"/>
    </source>
</evidence>
<organism evidence="5 6">
    <name type="scientific">Corynebacterium massiliense DSM 45435</name>
    <dbReference type="NCBI Taxonomy" id="1121364"/>
    <lineage>
        <taxon>Bacteria</taxon>
        <taxon>Bacillati</taxon>
        <taxon>Actinomycetota</taxon>
        <taxon>Actinomycetes</taxon>
        <taxon>Mycobacteriales</taxon>
        <taxon>Corynebacteriaceae</taxon>
        <taxon>Corynebacterium</taxon>
    </lineage>
</organism>
<keyword evidence="6" id="KW-1185">Reference proteome</keyword>
<accession>A0ABY7U5Z4</accession>